<keyword evidence="1" id="KW-0812">Transmembrane</keyword>
<gene>
    <name evidence="2" type="ORF">BFL34_01632</name>
</gene>
<dbReference type="RefSeq" id="WP_086521377.1">
    <property type="nucleotide sequence ID" value="NZ_MDJW01000008.1"/>
</dbReference>
<dbReference type="Proteomes" id="UP000194837">
    <property type="component" value="Unassembled WGS sequence"/>
</dbReference>
<evidence type="ECO:0000256" key="1">
    <source>
        <dbReference type="SAM" id="Phobius"/>
    </source>
</evidence>
<proteinExistence type="predicted"/>
<evidence type="ECO:0000313" key="3">
    <source>
        <dbReference type="Proteomes" id="UP000194837"/>
    </source>
</evidence>
<sequence length="72" mass="7554">MDDATGPGDRASTGGGVGRLRDTGLAVLFAIGVVMALTRDDLRALGLLLMVVSAVVFLAVTVVRWRRRGASR</sequence>
<reference evidence="2 3" key="1">
    <citation type="submission" date="2016-08" db="EMBL/GenBank/DDBJ databases">
        <title>Genome sequence of Clavibacter michiganensis spp strain CFBP7494.</title>
        <authorList>
            <person name="Thapa S.P."/>
            <person name="Coaker G."/>
            <person name="Jacques M.-A."/>
        </authorList>
    </citation>
    <scope>NUCLEOTIDE SEQUENCE [LARGE SCALE GENOMIC DNA]</scope>
    <source>
        <strain evidence="2">CFBP7494</strain>
    </source>
</reference>
<protein>
    <submittedName>
        <fullName evidence="2">Uncharacterized protein</fullName>
    </submittedName>
</protein>
<accession>A0A251Y999</accession>
<organism evidence="2 3">
    <name type="scientific">Clavibacter michiganensis</name>
    <dbReference type="NCBI Taxonomy" id="28447"/>
    <lineage>
        <taxon>Bacteria</taxon>
        <taxon>Bacillati</taxon>
        <taxon>Actinomycetota</taxon>
        <taxon>Actinomycetes</taxon>
        <taxon>Micrococcales</taxon>
        <taxon>Microbacteriaceae</taxon>
        <taxon>Clavibacter</taxon>
    </lineage>
</organism>
<evidence type="ECO:0000313" key="2">
    <source>
        <dbReference type="EMBL" id="OUE20814.1"/>
    </source>
</evidence>
<name>A0A251Y999_9MICO</name>
<comment type="caution">
    <text evidence="2">The sequence shown here is derived from an EMBL/GenBank/DDBJ whole genome shotgun (WGS) entry which is preliminary data.</text>
</comment>
<keyword evidence="1" id="KW-0472">Membrane</keyword>
<dbReference type="AlphaFoldDB" id="A0A251Y999"/>
<dbReference type="EMBL" id="MDJW01000008">
    <property type="protein sequence ID" value="OUE20814.1"/>
    <property type="molecule type" value="Genomic_DNA"/>
</dbReference>
<keyword evidence="1" id="KW-1133">Transmembrane helix</keyword>
<feature type="transmembrane region" description="Helical" evidence="1">
    <location>
        <begin position="44"/>
        <end position="63"/>
    </location>
</feature>